<evidence type="ECO:0000259" key="5">
    <source>
        <dbReference type="PROSITE" id="PS50987"/>
    </source>
</evidence>
<dbReference type="PRINTS" id="PR00778">
    <property type="entry name" value="HTHARSR"/>
</dbReference>
<evidence type="ECO:0000256" key="4">
    <source>
        <dbReference type="SAM" id="MobiDB-lite"/>
    </source>
</evidence>
<dbReference type="Gene3D" id="1.10.10.10">
    <property type="entry name" value="Winged helix-like DNA-binding domain superfamily/Winged helix DNA-binding domain"/>
    <property type="match status" value="1"/>
</dbReference>
<dbReference type="PANTHER" id="PTHR43132:SF6">
    <property type="entry name" value="HTH-TYPE TRANSCRIPTIONAL REPRESSOR CZRA"/>
    <property type="match status" value="1"/>
</dbReference>
<feature type="domain" description="HTH arsR-type" evidence="5">
    <location>
        <begin position="46"/>
        <end position="138"/>
    </location>
</feature>
<dbReference type="EMBL" id="PPPD01000002">
    <property type="protein sequence ID" value="PNY79796.1"/>
    <property type="molecule type" value="Genomic_DNA"/>
</dbReference>
<evidence type="ECO:0000313" key="7">
    <source>
        <dbReference type="Proteomes" id="UP000236379"/>
    </source>
</evidence>
<dbReference type="InterPro" id="IPR051011">
    <property type="entry name" value="Metal_resp_trans_reg"/>
</dbReference>
<dbReference type="SMART" id="SM00418">
    <property type="entry name" value="HTH_ARSR"/>
    <property type="match status" value="1"/>
</dbReference>
<evidence type="ECO:0000256" key="2">
    <source>
        <dbReference type="ARBA" id="ARBA00023125"/>
    </source>
</evidence>
<keyword evidence="7" id="KW-1185">Reference proteome</keyword>
<evidence type="ECO:0000256" key="1">
    <source>
        <dbReference type="ARBA" id="ARBA00023015"/>
    </source>
</evidence>
<name>A0A2K3UTD7_9DEIO</name>
<keyword evidence="3" id="KW-0804">Transcription</keyword>
<dbReference type="Proteomes" id="UP000236379">
    <property type="component" value="Unassembled WGS sequence"/>
</dbReference>
<dbReference type="PROSITE" id="PS00846">
    <property type="entry name" value="HTH_ARSR_1"/>
    <property type="match status" value="1"/>
</dbReference>
<gene>
    <name evidence="6" type="ORF">CVO96_17790</name>
</gene>
<comment type="caution">
    <text evidence="6">The sequence shown here is derived from an EMBL/GenBank/DDBJ whole genome shotgun (WGS) entry which is preliminary data.</text>
</comment>
<dbReference type="InterPro" id="IPR036388">
    <property type="entry name" value="WH-like_DNA-bd_sf"/>
</dbReference>
<dbReference type="OrthoDB" id="9794330at2"/>
<organism evidence="6 7">
    <name type="scientific">Deinococcus koreensis</name>
    <dbReference type="NCBI Taxonomy" id="2054903"/>
    <lineage>
        <taxon>Bacteria</taxon>
        <taxon>Thermotogati</taxon>
        <taxon>Deinococcota</taxon>
        <taxon>Deinococci</taxon>
        <taxon>Deinococcales</taxon>
        <taxon>Deinococcaceae</taxon>
        <taxon>Deinococcus</taxon>
    </lineage>
</organism>
<dbReference type="Pfam" id="PF01022">
    <property type="entry name" value="HTH_5"/>
    <property type="match status" value="1"/>
</dbReference>
<dbReference type="InterPro" id="IPR018334">
    <property type="entry name" value="ArsR_HTH"/>
</dbReference>
<feature type="region of interest" description="Disordered" evidence="4">
    <location>
        <begin position="1"/>
        <end position="28"/>
    </location>
</feature>
<dbReference type="RefSeq" id="WP_103313780.1">
    <property type="nucleotide sequence ID" value="NZ_PPPD01000002.1"/>
</dbReference>
<proteinExistence type="predicted"/>
<dbReference type="InterPro" id="IPR011991">
    <property type="entry name" value="ArsR-like_HTH"/>
</dbReference>
<dbReference type="SUPFAM" id="SSF46785">
    <property type="entry name" value="Winged helix' DNA-binding domain"/>
    <property type="match status" value="1"/>
</dbReference>
<dbReference type="AlphaFoldDB" id="A0A2K3UTD7"/>
<dbReference type="GO" id="GO:0003677">
    <property type="term" value="F:DNA binding"/>
    <property type="evidence" value="ECO:0007669"/>
    <property type="project" value="UniProtKB-KW"/>
</dbReference>
<dbReference type="InterPro" id="IPR001845">
    <property type="entry name" value="HTH_ArsR_DNA-bd_dom"/>
</dbReference>
<dbReference type="CDD" id="cd00090">
    <property type="entry name" value="HTH_ARSR"/>
    <property type="match status" value="1"/>
</dbReference>
<keyword evidence="2" id="KW-0238">DNA-binding</keyword>
<evidence type="ECO:0000256" key="3">
    <source>
        <dbReference type="ARBA" id="ARBA00023163"/>
    </source>
</evidence>
<reference evidence="6 7" key="1">
    <citation type="submission" date="2018-01" db="EMBL/GenBank/DDBJ databases">
        <title>Deinococcus koreensis sp. nov., a radiation-resistant bacterium isolated from river water.</title>
        <authorList>
            <person name="Choi A."/>
        </authorList>
    </citation>
    <scope>NUCLEOTIDE SEQUENCE [LARGE SCALE GENOMIC DNA]</scope>
    <source>
        <strain evidence="6 7">SJW1-2</strain>
    </source>
</reference>
<dbReference type="InterPro" id="IPR036390">
    <property type="entry name" value="WH_DNA-bd_sf"/>
</dbReference>
<keyword evidence="1" id="KW-0805">Transcription regulation</keyword>
<dbReference type="PROSITE" id="PS50987">
    <property type="entry name" value="HTH_ARSR_2"/>
    <property type="match status" value="1"/>
</dbReference>
<accession>A0A2K3UTD7</accession>
<evidence type="ECO:0000313" key="6">
    <source>
        <dbReference type="EMBL" id="PNY79796.1"/>
    </source>
</evidence>
<sequence length="138" mass="14057">MTLPAPGARTAAGVKAGGAKPGAAAEGEAPRVLHPAAVRVARGAVPGGTAAEQAAGLLKLVADPTRLKLLSALNAHELCVGDLAAVVGISESAVSHQLRLLKDGRVVSARKAGRAVYYRLLDHHVTTLIQSALDHVQE</sequence>
<dbReference type="NCBIfam" id="NF033788">
    <property type="entry name" value="HTH_metalloreg"/>
    <property type="match status" value="1"/>
</dbReference>
<dbReference type="PANTHER" id="PTHR43132">
    <property type="entry name" value="ARSENICAL RESISTANCE OPERON REPRESSOR ARSR-RELATED"/>
    <property type="match status" value="1"/>
</dbReference>
<protein>
    <submittedName>
        <fullName evidence="6">Transcriptional regulator</fullName>
    </submittedName>
</protein>
<dbReference type="GO" id="GO:0003700">
    <property type="term" value="F:DNA-binding transcription factor activity"/>
    <property type="evidence" value="ECO:0007669"/>
    <property type="project" value="InterPro"/>
</dbReference>